<dbReference type="PROSITE" id="PS50158">
    <property type="entry name" value="ZF_CCHC"/>
    <property type="match status" value="1"/>
</dbReference>
<feature type="domain" description="CCHC-type" evidence="2">
    <location>
        <begin position="49"/>
        <end position="64"/>
    </location>
</feature>
<dbReference type="OrthoDB" id="407432at2759"/>
<dbReference type="Gene3D" id="4.10.60.10">
    <property type="entry name" value="Zinc finger, CCHC-type"/>
    <property type="match status" value="1"/>
</dbReference>
<dbReference type="Pfam" id="PF00098">
    <property type="entry name" value="zf-CCHC"/>
    <property type="match status" value="1"/>
</dbReference>
<comment type="caution">
    <text evidence="3">The sequence shown here is derived from an EMBL/GenBank/DDBJ whole genome shotgun (WGS) entry which is preliminary data.</text>
</comment>
<dbReference type="SUPFAM" id="SSF57756">
    <property type="entry name" value="Retrovirus zinc finger-like domains"/>
    <property type="match status" value="1"/>
</dbReference>
<dbReference type="Proteomes" id="UP000821853">
    <property type="component" value="Chromosome 1"/>
</dbReference>
<dbReference type="AlphaFoldDB" id="A0A9J6FKJ3"/>
<keyword evidence="1" id="KW-0862">Zinc</keyword>
<proteinExistence type="predicted"/>
<protein>
    <recommendedName>
        <fullName evidence="2">CCHC-type domain-containing protein</fullName>
    </recommendedName>
</protein>
<dbReference type="GO" id="GO:0008270">
    <property type="term" value="F:zinc ion binding"/>
    <property type="evidence" value="ECO:0007669"/>
    <property type="project" value="UniProtKB-KW"/>
</dbReference>
<reference evidence="3 4" key="1">
    <citation type="journal article" date="2020" name="Cell">
        <title>Large-Scale Comparative Analyses of Tick Genomes Elucidate Their Genetic Diversity and Vector Capacities.</title>
        <authorList>
            <consortium name="Tick Genome and Microbiome Consortium (TIGMIC)"/>
            <person name="Jia N."/>
            <person name="Wang J."/>
            <person name="Shi W."/>
            <person name="Du L."/>
            <person name="Sun Y."/>
            <person name="Zhan W."/>
            <person name="Jiang J.F."/>
            <person name="Wang Q."/>
            <person name="Zhang B."/>
            <person name="Ji P."/>
            <person name="Bell-Sakyi L."/>
            <person name="Cui X.M."/>
            <person name="Yuan T.T."/>
            <person name="Jiang B.G."/>
            <person name="Yang W.F."/>
            <person name="Lam T.T."/>
            <person name="Chang Q.C."/>
            <person name="Ding S.J."/>
            <person name="Wang X.J."/>
            <person name="Zhu J.G."/>
            <person name="Ruan X.D."/>
            <person name="Zhao L."/>
            <person name="Wei J.T."/>
            <person name="Ye R.Z."/>
            <person name="Que T.C."/>
            <person name="Du C.H."/>
            <person name="Zhou Y.H."/>
            <person name="Cheng J.X."/>
            <person name="Dai P.F."/>
            <person name="Guo W.B."/>
            <person name="Han X.H."/>
            <person name="Huang E.J."/>
            <person name="Li L.F."/>
            <person name="Wei W."/>
            <person name="Gao Y.C."/>
            <person name="Liu J.Z."/>
            <person name="Shao H.Z."/>
            <person name="Wang X."/>
            <person name="Wang C.C."/>
            <person name="Yang T.C."/>
            <person name="Huo Q.B."/>
            <person name="Li W."/>
            <person name="Chen H.Y."/>
            <person name="Chen S.E."/>
            <person name="Zhou L.G."/>
            <person name="Ni X.B."/>
            <person name="Tian J.H."/>
            <person name="Sheng Y."/>
            <person name="Liu T."/>
            <person name="Pan Y.S."/>
            <person name="Xia L.Y."/>
            <person name="Li J."/>
            <person name="Zhao F."/>
            <person name="Cao W.C."/>
        </authorList>
    </citation>
    <scope>NUCLEOTIDE SEQUENCE [LARGE SCALE GENOMIC DNA]</scope>
    <source>
        <strain evidence="3">HaeL-2018</strain>
    </source>
</reference>
<evidence type="ECO:0000256" key="1">
    <source>
        <dbReference type="PROSITE-ProRule" id="PRU00047"/>
    </source>
</evidence>
<name>A0A9J6FKJ3_HAELO</name>
<dbReference type="SMART" id="SM00343">
    <property type="entry name" value="ZnF_C2HC"/>
    <property type="match status" value="1"/>
</dbReference>
<keyword evidence="1" id="KW-0479">Metal-binding</keyword>
<keyword evidence="1" id="KW-0863">Zinc-finger</keyword>
<evidence type="ECO:0000313" key="4">
    <source>
        <dbReference type="Proteomes" id="UP000821853"/>
    </source>
</evidence>
<dbReference type="GO" id="GO:0003676">
    <property type="term" value="F:nucleic acid binding"/>
    <property type="evidence" value="ECO:0007669"/>
    <property type="project" value="InterPro"/>
</dbReference>
<dbReference type="VEuPathDB" id="VectorBase:HLOH_046657"/>
<evidence type="ECO:0000259" key="2">
    <source>
        <dbReference type="PROSITE" id="PS50158"/>
    </source>
</evidence>
<keyword evidence="4" id="KW-1185">Reference proteome</keyword>
<dbReference type="InterPro" id="IPR036875">
    <property type="entry name" value="Znf_CCHC_sf"/>
</dbReference>
<sequence length="83" mass="9602">MYIMKAFIKGRSLFGTPIDKLPAVYSTHLDYFFDSRKLTDGQRPNDRGCYRCGKIGHRVKECPKDWPPRQNVPATAGFRPQRV</sequence>
<dbReference type="InterPro" id="IPR001878">
    <property type="entry name" value="Znf_CCHC"/>
</dbReference>
<dbReference type="EMBL" id="JABSTR010000001">
    <property type="protein sequence ID" value="KAH9362524.1"/>
    <property type="molecule type" value="Genomic_DNA"/>
</dbReference>
<gene>
    <name evidence="3" type="ORF">HPB48_015562</name>
</gene>
<accession>A0A9J6FKJ3</accession>
<organism evidence="3 4">
    <name type="scientific">Haemaphysalis longicornis</name>
    <name type="common">Bush tick</name>
    <dbReference type="NCBI Taxonomy" id="44386"/>
    <lineage>
        <taxon>Eukaryota</taxon>
        <taxon>Metazoa</taxon>
        <taxon>Ecdysozoa</taxon>
        <taxon>Arthropoda</taxon>
        <taxon>Chelicerata</taxon>
        <taxon>Arachnida</taxon>
        <taxon>Acari</taxon>
        <taxon>Parasitiformes</taxon>
        <taxon>Ixodida</taxon>
        <taxon>Ixodoidea</taxon>
        <taxon>Ixodidae</taxon>
        <taxon>Haemaphysalinae</taxon>
        <taxon>Haemaphysalis</taxon>
    </lineage>
</organism>
<evidence type="ECO:0000313" key="3">
    <source>
        <dbReference type="EMBL" id="KAH9362524.1"/>
    </source>
</evidence>